<proteinExistence type="predicted"/>
<dbReference type="Proteomes" id="UP000092403">
    <property type="component" value="Unassembled WGS sequence"/>
</dbReference>
<dbReference type="AlphaFoldDB" id="A0A150IUJ3"/>
<evidence type="ECO:0000256" key="1">
    <source>
        <dbReference type="SAM" id="Phobius"/>
    </source>
</evidence>
<accession>A0A150ILY7</accession>
<evidence type="ECO:0000313" key="2">
    <source>
        <dbReference type="EMBL" id="KYC46026.1"/>
    </source>
</evidence>
<dbReference type="Proteomes" id="UP000092401">
    <property type="component" value="Unassembled WGS sequence"/>
</dbReference>
<dbReference type="Proteomes" id="UP000091929">
    <property type="component" value="Unassembled WGS sequence"/>
</dbReference>
<dbReference type="EMBL" id="LNGF01000002">
    <property type="protein sequence ID" value="KYC48620.1"/>
    <property type="molecule type" value="Genomic_DNA"/>
</dbReference>
<organism evidence="3 5">
    <name type="scientific">Candidatus Methanofastidiosum methylothiophilum</name>
    <dbReference type="NCBI Taxonomy" id="1705564"/>
    <lineage>
        <taxon>Archaea</taxon>
        <taxon>Methanobacteriati</taxon>
        <taxon>Methanobacteriota</taxon>
        <taxon>Stenosarchaea group</taxon>
        <taxon>Candidatus Methanofastidiosia</taxon>
        <taxon>Candidatus Methanofastidiosales</taxon>
        <taxon>Candidatus Methanofastidiosaceae</taxon>
        <taxon>Candidatus Methanofastidiosum</taxon>
    </lineage>
</organism>
<evidence type="ECO:0000313" key="5">
    <source>
        <dbReference type="Proteomes" id="UP000091929"/>
    </source>
</evidence>
<dbReference type="EMBL" id="LNJC01000003">
    <property type="protein sequence ID" value="KYC51175.1"/>
    <property type="molecule type" value="Genomic_DNA"/>
</dbReference>
<gene>
    <name evidence="2" type="ORF">APG10_00335</name>
    <name evidence="3" type="ORF">APG11_00130</name>
    <name evidence="4" type="ORF">APG12_00301</name>
</gene>
<name>A0A150IUJ3_9EURY</name>
<dbReference type="EMBL" id="LNGE01000006">
    <property type="protein sequence ID" value="KYC46026.1"/>
    <property type="molecule type" value="Genomic_DNA"/>
</dbReference>
<reference evidence="5 6" key="1">
    <citation type="journal article" date="2016" name="ISME J.">
        <title>Chasing the elusive Euryarchaeota class WSA2: genomes reveal a uniquely fastidious methyl-reducing methanogen.</title>
        <authorList>
            <person name="Nobu M.K."/>
            <person name="Narihiro T."/>
            <person name="Kuroda K."/>
            <person name="Mei R."/>
            <person name="Liu W.T."/>
        </authorList>
    </citation>
    <scope>NUCLEOTIDE SEQUENCE [LARGE SCALE GENOMIC DNA]</scope>
    <source>
        <strain evidence="2">B03fssc0709_Meth_Bin005</strain>
        <strain evidence="3">B15fssc0709_Meth_Bin003</strain>
        <strain evidence="4">BMIXfssc0709_Meth_Bin006</strain>
    </source>
</reference>
<keyword evidence="1" id="KW-0812">Transmembrane</keyword>
<evidence type="ECO:0000313" key="4">
    <source>
        <dbReference type="EMBL" id="KYC51175.1"/>
    </source>
</evidence>
<accession>A0A150IUJ3</accession>
<sequence length="384" mass="42721">MLMNNKSVMRTFEAIIAAVIMILGVSFILSDYGTTFSSNPSWEVINARNSAEDVLVILEKGVVNNQSELGYYINDRQFSLLETKLNSLIPPGYAYKFNIFEITNIVYINTQGDASLDSDNPGVLTNGYKIGTLSNNSNIWKFHETQTGWPGDYTIYFPDGGSVKIYGLLLVDSIDEVPGYDTVYLKLERGNPLSALDFSTSTTKLSSSTPLRVGDIVSFSSYSSGTIYEYTFQISNIARDGNSISFALLDETLYVDLIGTNTKIINIFNDTFRFTLNNTASETTLDIEKKIGEPNQFTTYTKGLRRGDWTVFGNYSGNIKTLSFDGINGHIIINLVPYKKSILSIEKPGEMESIISAKRIVSTMDTSSNVRAYYVSLIMGRKKL</sequence>
<protein>
    <submittedName>
        <fullName evidence="3">Uncharacterized protein</fullName>
    </submittedName>
</protein>
<keyword evidence="1" id="KW-1133">Transmembrane helix</keyword>
<feature type="transmembrane region" description="Helical" evidence="1">
    <location>
        <begin position="12"/>
        <end position="30"/>
    </location>
</feature>
<keyword evidence="1" id="KW-0472">Membrane</keyword>
<evidence type="ECO:0000313" key="3">
    <source>
        <dbReference type="EMBL" id="KYC48620.1"/>
    </source>
</evidence>
<comment type="caution">
    <text evidence="3">The sequence shown here is derived from an EMBL/GenBank/DDBJ whole genome shotgun (WGS) entry which is preliminary data.</text>
</comment>
<evidence type="ECO:0000313" key="6">
    <source>
        <dbReference type="Proteomes" id="UP000092401"/>
    </source>
</evidence>
<accession>A0A150J255</accession>